<dbReference type="GO" id="GO:0005886">
    <property type="term" value="C:plasma membrane"/>
    <property type="evidence" value="ECO:0007669"/>
    <property type="project" value="TreeGrafter"/>
</dbReference>
<keyword evidence="11" id="KW-1185">Reference proteome</keyword>
<dbReference type="GO" id="GO:0007165">
    <property type="term" value="P:signal transduction"/>
    <property type="evidence" value="ECO:0007669"/>
    <property type="project" value="TreeGrafter"/>
</dbReference>
<reference evidence="9 11" key="3">
    <citation type="submission" date="2019-07" db="EMBL/GenBank/DDBJ databases">
        <authorList>
            <person name="Jastrzebski P J."/>
            <person name="Paukszto L."/>
            <person name="Jastrzebski P J."/>
        </authorList>
    </citation>
    <scope>NUCLEOTIDE SEQUENCE [LARGE SCALE GENOMIC DNA]</scope>
    <source>
        <strain evidence="9 11">WMS-il1</strain>
    </source>
</reference>
<feature type="transmembrane region" description="Helical" evidence="6">
    <location>
        <begin position="99"/>
        <end position="120"/>
    </location>
</feature>
<evidence type="ECO:0000256" key="4">
    <source>
        <dbReference type="ARBA" id="ARBA00022989"/>
    </source>
</evidence>
<keyword evidence="4 6" id="KW-1133">Transmembrane helix</keyword>
<evidence type="ECO:0000259" key="7">
    <source>
        <dbReference type="SMART" id="SM00014"/>
    </source>
</evidence>
<evidence type="ECO:0000313" key="8">
    <source>
        <dbReference type="EMBL" id="VDL38811.1"/>
    </source>
</evidence>
<evidence type="ECO:0000313" key="10">
    <source>
        <dbReference type="Proteomes" id="UP000274504"/>
    </source>
</evidence>
<reference evidence="8 10" key="2">
    <citation type="submission" date="2018-11" db="EMBL/GenBank/DDBJ databases">
        <authorList>
            <consortium name="Pathogen Informatics"/>
        </authorList>
    </citation>
    <scope>NUCLEOTIDE SEQUENCE [LARGE SCALE GENOMIC DNA]</scope>
</reference>
<dbReference type="EMBL" id="UYSG01001234">
    <property type="protein sequence ID" value="VDL38811.1"/>
    <property type="molecule type" value="Genomic_DNA"/>
</dbReference>
<dbReference type="SUPFAM" id="SSF48317">
    <property type="entry name" value="Acid phosphatase/Vanadium-dependent haloperoxidase"/>
    <property type="match status" value="1"/>
</dbReference>
<gene>
    <name evidence="8" type="ORF">HDID_LOCUS3769</name>
    <name evidence="9" type="ORF">WMSIL1_LOCUS2293</name>
</gene>
<feature type="transmembrane region" description="Helical" evidence="6">
    <location>
        <begin position="224"/>
        <end position="244"/>
    </location>
</feature>
<dbReference type="Proteomes" id="UP000321570">
    <property type="component" value="Unassembled WGS sequence"/>
</dbReference>
<comment type="subcellular location">
    <subcellularLocation>
        <location evidence="1">Membrane</location>
        <topology evidence="1">Multi-pass membrane protein</topology>
    </subcellularLocation>
</comment>
<dbReference type="AlphaFoldDB" id="A0A158QDV0"/>
<feature type="transmembrane region" description="Helical" evidence="6">
    <location>
        <begin position="54"/>
        <end position="78"/>
    </location>
</feature>
<feature type="transmembrane region" description="Helical" evidence="6">
    <location>
        <begin position="168"/>
        <end position="187"/>
    </location>
</feature>
<dbReference type="GO" id="GO:0006644">
    <property type="term" value="P:phospholipid metabolic process"/>
    <property type="evidence" value="ECO:0007669"/>
    <property type="project" value="InterPro"/>
</dbReference>
<organism evidence="12">
    <name type="scientific">Hymenolepis diminuta</name>
    <name type="common">Rat tapeworm</name>
    <dbReference type="NCBI Taxonomy" id="6216"/>
    <lineage>
        <taxon>Eukaryota</taxon>
        <taxon>Metazoa</taxon>
        <taxon>Spiralia</taxon>
        <taxon>Lophotrochozoa</taxon>
        <taxon>Platyhelminthes</taxon>
        <taxon>Cestoda</taxon>
        <taxon>Eucestoda</taxon>
        <taxon>Cyclophyllidea</taxon>
        <taxon>Hymenolepididae</taxon>
        <taxon>Hymenolepis</taxon>
    </lineage>
</organism>
<dbReference type="Gene3D" id="1.20.144.10">
    <property type="entry name" value="Phosphatidic acid phosphatase type 2/haloperoxidase"/>
    <property type="match status" value="1"/>
</dbReference>
<protein>
    <submittedName>
        <fullName evidence="12">AcidPPc domain-containing protein</fullName>
    </submittedName>
</protein>
<dbReference type="PANTHER" id="PTHR10165">
    <property type="entry name" value="LIPID PHOSPHATE PHOSPHATASE"/>
    <property type="match status" value="1"/>
</dbReference>
<evidence type="ECO:0000313" key="12">
    <source>
        <dbReference type="WBParaSite" id="HDID_0000377101-mRNA-1"/>
    </source>
</evidence>
<dbReference type="PANTHER" id="PTHR10165:SF103">
    <property type="entry name" value="PHOSPHOLIPID PHOSPHATASE HOMOLOG 1.2 HOMOLOG"/>
    <property type="match status" value="1"/>
</dbReference>
<evidence type="ECO:0000256" key="6">
    <source>
        <dbReference type="SAM" id="Phobius"/>
    </source>
</evidence>
<feature type="domain" description="Phosphatidic acid phosphatase type 2/haloperoxidase" evidence="7">
    <location>
        <begin position="103"/>
        <end position="242"/>
    </location>
</feature>
<evidence type="ECO:0000256" key="2">
    <source>
        <dbReference type="ARBA" id="ARBA00008816"/>
    </source>
</evidence>
<keyword evidence="3 6" id="KW-0812">Transmembrane</keyword>
<evidence type="ECO:0000256" key="3">
    <source>
        <dbReference type="ARBA" id="ARBA00022692"/>
    </source>
</evidence>
<evidence type="ECO:0000256" key="1">
    <source>
        <dbReference type="ARBA" id="ARBA00004141"/>
    </source>
</evidence>
<sequence length="264" mass="29689">MNEIGKVILKICEEVLLLAIISIPLIALQFTEPFQRGFFPGDTTIAYPMKPNTISITLAGFIGLASPLLPMFILEIYLAYRDRFPRHPETNVPLIFFQLYKFIGCVAFSFISLMLIVNVGKETFGSLRPFFLEACVPASNTGMDYQAVINCTSDDARLIEEARVSFPSGHAACVVWGAAMTIFYLQIRFPKCQFVMLKSLYECAIAIFAYYVCLTRIQDNWHRAVDISTGALLGILAAATIFLIPSVQWIRDSENVFTPTRVRR</sequence>
<keyword evidence="5 6" id="KW-0472">Membrane</keyword>
<dbReference type="OrthoDB" id="8907274at2759"/>
<dbReference type="STRING" id="6216.A0A158QDV0"/>
<feature type="transmembrane region" description="Helical" evidence="6">
    <location>
        <begin position="199"/>
        <end position="218"/>
    </location>
</feature>
<dbReference type="WBParaSite" id="HDID_0000377101-mRNA-1">
    <property type="protein sequence ID" value="HDID_0000377101-mRNA-1"/>
    <property type="gene ID" value="HDID_0000377101"/>
</dbReference>
<dbReference type="InterPro" id="IPR000326">
    <property type="entry name" value="PAP2/HPO"/>
</dbReference>
<reference evidence="12" key="1">
    <citation type="submission" date="2016-04" db="UniProtKB">
        <authorList>
            <consortium name="WormBaseParasite"/>
        </authorList>
    </citation>
    <scope>IDENTIFICATION</scope>
</reference>
<dbReference type="Pfam" id="PF01569">
    <property type="entry name" value="PAP2"/>
    <property type="match status" value="1"/>
</dbReference>
<accession>A0A158QDV0</accession>
<dbReference type="EMBL" id="CABIJS010000057">
    <property type="protein sequence ID" value="VUZ41465.1"/>
    <property type="molecule type" value="Genomic_DNA"/>
</dbReference>
<comment type="similarity">
    <text evidence="2">Belongs to the PA-phosphatase related phosphoesterase family.</text>
</comment>
<dbReference type="InterPro" id="IPR043216">
    <property type="entry name" value="PAP-like"/>
</dbReference>
<dbReference type="GO" id="GO:0046839">
    <property type="term" value="P:phospholipid dephosphorylation"/>
    <property type="evidence" value="ECO:0007669"/>
    <property type="project" value="TreeGrafter"/>
</dbReference>
<proteinExistence type="inferred from homology"/>
<dbReference type="SMART" id="SM00014">
    <property type="entry name" value="acidPPc"/>
    <property type="match status" value="1"/>
</dbReference>
<dbReference type="InterPro" id="IPR036938">
    <property type="entry name" value="PAP2/HPO_sf"/>
</dbReference>
<evidence type="ECO:0000313" key="11">
    <source>
        <dbReference type="Proteomes" id="UP000321570"/>
    </source>
</evidence>
<evidence type="ECO:0000313" key="9">
    <source>
        <dbReference type="EMBL" id="VUZ41465.1"/>
    </source>
</evidence>
<dbReference type="Proteomes" id="UP000274504">
    <property type="component" value="Unassembled WGS sequence"/>
</dbReference>
<name>A0A158QDV0_HYMDI</name>
<dbReference type="GO" id="GO:0008195">
    <property type="term" value="F:phosphatidate phosphatase activity"/>
    <property type="evidence" value="ECO:0007669"/>
    <property type="project" value="TreeGrafter"/>
</dbReference>
<evidence type="ECO:0000256" key="5">
    <source>
        <dbReference type="ARBA" id="ARBA00023136"/>
    </source>
</evidence>